<dbReference type="EMBL" id="CP036264">
    <property type="protein sequence ID" value="QEF98040.1"/>
    <property type="molecule type" value="Genomic_DNA"/>
</dbReference>
<comment type="similarity">
    <text evidence="1">Belongs to the aldehyde dehydrogenase family.</text>
</comment>
<protein>
    <submittedName>
        <fullName evidence="4">NADP-dependent glyceraldehyde-3-phosphate dehydrogenase</fullName>
        <ecNumber evidence="4">1.2.1.9</ecNumber>
    </submittedName>
</protein>
<dbReference type="KEGG" id="smam:Mal15_20870"/>
<accession>A0A5B9MDK8</accession>
<dbReference type="EC" id="1.2.1.9" evidence="4"/>
<proteinExistence type="inferred from homology"/>
<evidence type="ECO:0000256" key="1">
    <source>
        <dbReference type="ARBA" id="ARBA00009986"/>
    </source>
</evidence>
<feature type="domain" description="Aldehyde dehydrogenase" evidence="3">
    <location>
        <begin position="40"/>
        <end position="467"/>
    </location>
</feature>
<keyword evidence="2 4" id="KW-0560">Oxidoreductase</keyword>
<dbReference type="Gene3D" id="3.40.309.10">
    <property type="entry name" value="Aldehyde Dehydrogenase, Chain A, domain 2"/>
    <property type="match status" value="1"/>
</dbReference>
<dbReference type="PANTHER" id="PTHR42804:SF1">
    <property type="entry name" value="ALDEHYDE DEHYDROGENASE-RELATED"/>
    <property type="match status" value="1"/>
</dbReference>
<gene>
    <name evidence="4" type="primary">gapN</name>
    <name evidence="4" type="ORF">Mal15_20870</name>
</gene>
<sequence length="518" mass="54799">MPARRVSEGRNVAPRSRVGLAVVPGIGEYRHAVKRFVRDARVTKVLATSATVASMWNQLSSRQRCRIVGSIAGALCDRSDELIQACASPQRTDPVETITSELLPLCAALKFLGKRGAKILAPRRVGMSNRPAWLLGVHSVVHRVPLGTVLVLGTWNYPLLLPGVQVAQAIAAGNRVRLKPALGAQRASQILVECFHACGVPADQLVLLDSDTSAAVNAISEGVDLIVLTGAAETGRKVLESAAPTLSASIMELSGCDAVIVLPGADEQRLIAALRFGLSFNASATCIGPRRLLVQAANHEVLVERLTTVLAEMPPVIVHPAARRGVADLVAQALAAGAVDRLGRYDPMQLREQGAMYPLLLDRVTADHAIASADVFAPVLSVMGARDIDHAVDLVNACPYRLAASVFGPAAEATGVAERLDVGTVTINDLIAPTADPRLPFGGRGQSGFGVTRGPEGLLAMTAAKVISRRRGSLAPHLRPRAASDQEMLHGALQMLHGAGFQKRFAGLRRIVRSVKKT</sequence>
<dbReference type="AlphaFoldDB" id="A0A5B9MDK8"/>
<organism evidence="4 5">
    <name type="scientific">Stieleria maiorica</name>
    <dbReference type="NCBI Taxonomy" id="2795974"/>
    <lineage>
        <taxon>Bacteria</taxon>
        <taxon>Pseudomonadati</taxon>
        <taxon>Planctomycetota</taxon>
        <taxon>Planctomycetia</taxon>
        <taxon>Pirellulales</taxon>
        <taxon>Pirellulaceae</taxon>
        <taxon>Stieleria</taxon>
    </lineage>
</organism>
<reference evidence="4 5" key="1">
    <citation type="submission" date="2019-02" db="EMBL/GenBank/DDBJ databases">
        <title>Planctomycetal bacteria perform biofilm scaping via a novel small molecule.</title>
        <authorList>
            <person name="Jeske O."/>
            <person name="Boedeker C."/>
            <person name="Wiegand S."/>
            <person name="Breitling P."/>
            <person name="Kallscheuer N."/>
            <person name="Jogler M."/>
            <person name="Rohde M."/>
            <person name="Petersen J."/>
            <person name="Medema M.H."/>
            <person name="Surup F."/>
            <person name="Jogler C."/>
        </authorList>
    </citation>
    <scope>NUCLEOTIDE SEQUENCE [LARGE SCALE GENOMIC DNA]</scope>
    <source>
        <strain evidence="4 5">Mal15</strain>
    </source>
</reference>
<dbReference type="GO" id="GO:0008886">
    <property type="term" value="F:glyceraldehyde-3-phosphate dehydrogenase (NADP+) (non-phosphorylating) activity"/>
    <property type="evidence" value="ECO:0007669"/>
    <property type="project" value="UniProtKB-EC"/>
</dbReference>
<dbReference type="Pfam" id="PF00171">
    <property type="entry name" value="Aldedh"/>
    <property type="match status" value="1"/>
</dbReference>
<keyword evidence="5" id="KW-1185">Reference proteome</keyword>
<dbReference type="SUPFAM" id="SSF53720">
    <property type="entry name" value="ALDH-like"/>
    <property type="match status" value="1"/>
</dbReference>
<dbReference type="Gene3D" id="3.40.605.10">
    <property type="entry name" value="Aldehyde Dehydrogenase, Chain A, domain 1"/>
    <property type="match status" value="1"/>
</dbReference>
<dbReference type="PANTHER" id="PTHR42804">
    <property type="entry name" value="ALDEHYDE DEHYDROGENASE"/>
    <property type="match status" value="1"/>
</dbReference>
<dbReference type="InterPro" id="IPR015590">
    <property type="entry name" value="Aldehyde_DH_dom"/>
</dbReference>
<dbReference type="InterPro" id="IPR016161">
    <property type="entry name" value="Ald_DH/histidinol_DH"/>
</dbReference>
<evidence type="ECO:0000313" key="5">
    <source>
        <dbReference type="Proteomes" id="UP000321353"/>
    </source>
</evidence>
<dbReference type="InterPro" id="IPR016162">
    <property type="entry name" value="Ald_DH_N"/>
</dbReference>
<dbReference type="InterPro" id="IPR016163">
    <property type="entry name" value="Ald_DH_C"/>
</dbReference>
<evidence type="ECO:0000313" key="4">
    <source>
        <dbReference type="EMBL" id="QEF98040.1"/>
    </source>
</evidence>
<evidence type="ECO:0000256" key="2">
    <source>
        <dbReference type="ARBA" id="ARBA00023002"/>
    </source>
</evidence>
<evidence type="ECO:0000259" key="3">
    <source>
        <dbReference type="Pfam" id="PF00171"/>
    </source>
</evidence>
<dbReference type="Proteomes" id="UP000321353">
    <property type="component" value="Chromosome"/>
</dbReference>
<name>A0A5B9MDK8_9BACT</name>